<reference evidence="5 6" key="1">
    <citation type="submission" date="2019-07" db="EMBL/GenBank/DDBJ databases">
        <title>Genome sequencing of lignin-degrading bacterial isolates.</title>
        <authorList>
            <person name="Gladden J."/>
        </authorList>
    </citation>
    <scope>NUCLEOTIDE SEQUENCE [LARGE SCALE GENOMIC DNA]</scope>
    <source>
        <strain evidence="5 6">J11</strain>
    </source>
</reference>
<dbReference type="Gene3D" id="3.30.70.2450">
    <property type="match status" value="1"/>
</dbReference>
<evidence type="ECO:0000313" key="6">
    <source>
        <dbReference type="Proteomes" id="UP000318141"/>
    </source>
</evidence>
<dbReference type="Proteomes" id="UP000318141">
    <property type="component" value="Unassembled WGS sequence"/>
</dbReference>
<comment type="caution">
    <text evidence="5">The sequence shown here is derived from an EMBL/GenBank/DDBJ whole genome shotgun (WGS) entry which is preliminary data.</text>
</comment>
<name>A0A562B1M6_9BURK</name>
<dbReference type="PANTHER" id="PTHR43004:SF19">
    <property type="entry name" value="BINDING MONOOXYGENASE, PUTATIVE (JCVI)-RELATED"/>
    <property type="match status" value="1"/>
</dbReference>
<dbReference type="Gene3D" id="3.50.50.60">
    <property type="entry name" value="FAD/NAD(P)-binding domain"/>
    <property type="match status" value="1"/>
</dbReference>
<keyword evidence="6" id="KW-1185">Reference proteome</keyword>
<evidence type="ECO:0000313" key="5">
    <source>
        <dbReference type="EMBL" id="TWG79003.1"/>
    </source>
</evidence>
<dbReference type="PANTHER" id="PTHR43004">
    <property type="entry name" value="TRK SYSTEM POTASSIUM UPTAKE PROTEIN"/>
    <property type="match status" value="1"/>
</dbReference>
<feature type="domain" description="FAD-binding" evidence="4">
    <location>
        <begin position="7"/>
        <end position="349"/>
    </location>
</feature>
<keyword evidence="3" id="KW-0274">FAD</keyword>
<dbReference type="GO" id="GO:0016709">
    <property type="term" value="F:oxidoreductase activity, acting on paired donors, with incorporation or reduction of molecular oxygen, NAD(P)H as one donor, and incorporation of one atom of oxygen"/>
    <property type="evidence" value="ECO:0007669"/>
    <property type="project" value="UniProtKB-ARBA"/>
</dbReference>
<organism evidence="5 6">
    <name type="scientific">Cupriavidus gilardii J11</name>
    <dbReference type="NCBI Taxonomy" id="936133"/>
    <lineage>
        <taxon>Bacteria</taxon>
        <taxon>Pseudomonadati</taxon>
        <taxon>Pseudomonadota</taxon>
        <taxon>Betaproteobacteria</taxon>
        <taxon>Burkholderiales</taxon>
        <taxon>Burkholderiaceae</taxon>
        <taxon>Cupriavidus</taxon>
    </lineage>
</organism>
<accession>A0A562B1M6</accession>
<evidence type="ECO:0000256" key="3">
    <source>
        <dbReference type="ARBA" id="ARBA00022827"/>
    </source>
</evidence>
<proteinExistence type="predicted"/>
<evidence type="ECO:0000256" key="2">
    <source>
        <dbReference type="ARBA" id="ARBA00022630"/>
    </source>
</evidence>
<gene>
    <name evidence="5" type="ORF">L602_000800000720</name>
</gene>
<dbReference type="Pfam" id="PF01494">
    <property type="entry name" value="FAD_binding_3"/>
    <property type="match status" value="1"/>
</dbReference>
<evidence type="ECO:0000259" key="4">
    <source>
        <dbReference type="Pfam" id="PF01494"/>
    </source>
</evidence>
<evidence type="ECO:0000256" key="1">
    <source>
        <dbReference type="ARBA" id="ARBA00001974"/>
    </source>
</evidence>
<dbReference type="EMBL" id="VLJN01000066">
    <property type="protein sequence ID" value="TWG79003.1"/>
    <property type="molecule type" value="Genomic_DNA"/>
</dbReference>
<dbReference type="InterPro" id="IPR036188">
    <property type="entry name" value="FAD/NAD-bd_sf"/>
</dbReference>
<dbReference type="SUPFAM" id="SSF51905">
    <property type="entry name" value="FAD/NAD(P)-binding domain"/>
    <property type="match status" value="1"/>
</dbReference>
<dbReference type="GO" id="GO:0071949">
    <property type="term" value="F:FAD binding"/>
    <property type="evidence" value="ECO:0007669"/>
    <property type="project" value="InterPro"/>
</dbReference>
<protein>
    <submittedName>
        <fullName evidence="5">3-(3-hydroxy-phenyl)propionate hydroxylase</fullName>
    </submittedName>
</protein>
<dbReference type="InterPro" id="IPR002938">
    <property type="entry name" value="FAD-bd"/>
</dbReference>
<dbReference type="AlphaFoldDB" id="A0A562B1M6"/>
<keyword evidence="2" id="KW-0285">Flavoprotein</keyword>
<dbReference type="PRINTS" id="PR00420">
    <property type="entry name" value="RNGMNOXGNASE"/>
</dbReference>
<sequence length="404" mass="45333">MSRQQHILIAGAGPVGVVAALAAVQKGFKVTLVESAARVDDSPRAATTHSSTLEMIDAIGLIEPFIQQGLVARYFDFWDQPNKRHVARFDHDLLRDETAFPFVVQTEQHKLVRIGLDKLRQYADANVSFSTTLESIEQNADNVRAVVSHGGERQEIQADYVIGADGGRSTVRKLLDIAFDGMTWPERFVVITVLDDFEKMLGCSYRNYLSAPRDWGNLFKVAGDDGKGRWRVVYPSRADGDDADDLSDEQVFERLQRIHPLPGGYDIVHRNIYRVHQRVAATFRKGRVFLAGDSAHVNNPIGGLGLNSGIHDAMDLTSMLADVMRGSADASIFDRYDRRRRALNIEFVQQQTIANKKRLEETDESARQASLDDLRATVDDPVRHKQFLMRSSLLDSVRKSRQIA</sequence>
<dbReference type="OrthoDB" id="3443359at2"/>
<comment type="cofactor">
    <cofactor evidence="1">
        <name>FAD</name>
        <dbReference type="ChEBI" id="CHEBI:57692"/>
    </cofactor>
</comment>
<dbReference type="InterPro" id="IPR050641">
    <property type="entry name" value="RIFMO-like"/>
</dbReference>